<feature type="signal peptide" evidence="2">
    <location>
        <begin position="1"/>
        <end position="20"/>
    </location>
</feature>
<organism evidence="3 4">
    <name type="scientific">Prosthecodimorpha staleyi</name>
    <dbReference type="NCBI Taxonomy" id="2840188"/>
    <lineage>
        <taxon>Bacteria</taxon>
        <taxon>Pseudomonadati</taxon>
        <taxon>Pseudomonadota</taxon>
        <taxon>Alphaproteobacteria</taxon>
        <taxon>Hyphomicrobiales</taxon>
        <taxon>Ancalomicrobiaceae</taxon>
        <taxon>Prosthecodimorpha</taxon>
    </lineage>
</organism>
<dbReference type="Proteomes" id="UP000766595">
    <property type="component" value="Unassembled WGS sequence"/>
</dbReference>
<evidence type="ECO:0000313" key="3">
    <source>
        <dbReference type="EMBL" id="MBT9287908.1"/>
    </source>
</evidence>
<dbReference type="AlphaFoldDB" id="A0A947CZ10"/>
<comment type="caution">
    <text evidence="3">The sequence shown here is derived from an EMBL/GenBank/DDBJ whole genome shotgun (WGS) entry which is preliminary data.</text>
</comment>
<evidence type="ECO:0008006" key="5">
    <source>
        <dbReference type="Google" id="ProtNLM"/>
    </source>
</evidence>
<evidence type="ECO:0000256" key="2">
    <source>
        <dbReference type="SAM" id="SignalP"/>
    </source>
</evidence>
<dbReference type="EMBL" id="JAHHZF010000001">
    <property type="protein sequence ID" value="MBT9287908.1"/>
    <property type="molecule type" value="Genomic_DNA"/>
</dbReference>
<keyword evidence="2" id="KW-0732">Signal</keyword>
<protein>
    <recommendedName>
        <fullName evidence="5">Cellulose biosynthesis protein BcsS</fullName>
    </recommendedName>
</protein>
<evidence type="ECO:0000313" key="4">
    <source>
        <dbReference type="Proteomes" id="UP000766595"/>
    </source>
</evidence>
<sequence length="307" mass="32012">MRATMLAGAVVLTAASAANAADLSRPLVPVTPAVPVVTQQALDAVSGLNGKIEGAGGYEWGDKTFRDHAFGRLAGSVAMPIGHSFGAQLDVAGETARGEFGGAVGGHLFWRNPSFALLGVYADGYTTKAPKGDFNLGRVAAEGELYLDRVSLSAIAGVEYGNMVKTRGFIDAVASLYATDDLRVYAGWRNDFAGNQGRGGVEYQLPASTGWGNVALFAEGRVGEHGYAAGLGGVKVYFGQQKSLMRRHREDDPDTWSTQTGGAVAQAISGGQLVKKKKKPDEPTCTPGDAGRDAPPPCCTDKNARAC</sequence>
<name>A0A947CZ10_9HYPH</name>
<keyword evidence="4" id="KW-1185">Reference proteome</keyword>
<reference evidence="3 4" key="1">
    <citation type="submission" date="2021-06" db="EMBL/GenBank/DDBJ databases">
        <authorList>
            <person name="Grouzdev D.S."/>
            <person name="Koziaeva V."/>
        </authorList>
    </citation>
    <scope>NUCLEOTIDE SEQUENCE [LARGE SCALE GENOMIC DNA]</scope>
    <source>
        <strain evidence="3 4">22</strain>
    </source>
</reference>
<dbReference type="RefSeq" id="WP_261966610.1">
    <property type="nucleotide sequence ID" value="NZ_JAHHZF010000001.1"/>
</dbReference>
<accession>A0A947CZ10</accession>
<feature type="chain" id="PRO_5036678715" description="Cellulose biosynthesis protein BcsS" evidence="2">
    <location>
        <begin position="21"/>
        <end position="307"/>
    </location>
</feature>
<gene>
    <name evidence="3" type="ORF">KL771_00465</name>
</gene>
<proteinExistence type="predicted"/>
<evidence type="ECO:0000256" key="1">
    <source>
        <dbReference type="SAM" id="MobiDB-lite"/>
    </source>
</evidence>
<feature type="region of interest" description="Disordered" evidence="1">
    <location>
        <begin position="267"/>
        <end position="307"/>
    </location>
</feature>